<accession>A0ABX7P292</accession>
<dbReference type="RefSeq" id="WP_206724728.1">
    <property type="nucleotide sequence ID" value="NZ_CP071090.1"/>
</dbReference>
<organism evidence="1 2">
    <name type="scientific">Pyxidicoccus parkwayensis</name>
    <dbReference type="NCBI Taxonomy" id="2813578"/>
    <lineage>
        <taxon>Bacteria</taxon>
        <taxon>Pseudomonadati</taxon>
        <taxon>Myxococcota</taxon>
        <taxon>Myxococcia</taxon>
        <taxon>Myxococcales</taxon>
        <taxon>Cystobacterineae</taxon>
        <taxon>Myxococcaceae</taxon>
        <taxon>Pyxidicoccus</taxon>
    </lineage>
</organism>
<evidence type="ECO:0000313" key="1">
    <source>
        <dbReference type="EMBL" id="QSQ23153.1"/>
    </source>
</evidence>
<keyword evidence="2" id="KW-1185">Reference proteome</keyword>
<reference evidence="1 2" key="1">
    <citation type="submission" date="2021-02" db="EMBL/GenBank/DDBJ databases">
        <title>De Novo genome assembly of isolated myxobacteria.</title>
        <authorList>
            <person name="Stevens D.C."/>
        </authorList>
    </citation>
    <scope>NUCLEOTIDE SEQUENCE [LARGE SCALE GENOMIC DNA]</scope>
    <source>
        <strain evidence="2">SCPEA02</strain>
    </source>
</reference>
<evidence type="ECO:0000313" key="2">
    <source>
        <dbReference type="Proteomes" id="UP000662747"/>
    </source>
</evidence>
<gene>
    <name evidence="1" type="ORF">JY651_50120</name>
</gene>
<dbReference type="Proteomes" id="UP000662747">
    <property type="component" value="Chromosome"/>
</dbReference>
<sequence length="194" mass="20877">MAKERLSSHLKLVVLAEGSKKQEPAKSPRSAPAQLPLLYIPDPRLLGLVDMAGMVADPFVALLHQVRPQWIMDLRAVPLFDLGGTNRRWFFDLFEQLGTKYRDVSGRLGITSTNDASLASGHAAHAISSLLRSEGGVSAPGPLLVLLDGPESVTIASRVLPQALQPMPKGGWELHCLNVQALADASDGSFIRTP</sequence>
<protein>
    <submittedName>
        <fullName evidence="1">Uncharacterized protein</fullName>
    </submittedName>
</protein>
<dbReference type="EMBL" id="CP071090">
    <property type="protein sequence ID" value="QSQ23153.1"/>
    <property type="molecule type" value="Genomic_DNA"/>
</dbReference>
<name>A0ABX7P292_9BACT</name>
<proteinExistence type="predicted"/>